<evidence type="ECO:0000313" key="11">
    <source>
        <dbReference type="Proteomes" id="UP000694388"/>
    </source>
</evidence>
<dbReference type="GO" id="GO:0032281">
    <property type="term" value="C:AMPA glutamate receptor complex"/>
    <property type="evidence" value="ECO:0007669"/>
    <property type="project" value="TreeGrafter"/>
</dbReference>
<dbReference type="GO" id="GO:0045202">
    <property type="term" value="C:synapse"/>
    <property type="evidence" value="ECO:0007669"/>
    <property type="project" value="UniProtKB-SubCell"/>
</dbReference>
<dbReference type="GeneTree" id="ENSGT00720000108792"/>
<dbReference type="Proteomes" id="UP000694388">
    <property type="component" value="Unplaced"/>
</dbReference>
<dbReference type="InterPro" id="IPR042979">
    <property type="entry name" value="VWC2/VWC2L"/>
</dbReference>
<dbReference type="InterPro" id="IPR059152">
    <property type="entry name" value="VWC2L_N"/>
</dbReference>
<reference evidence="10" key="2">
    <citation type="submission" date="2025-09" db="UniProtKB">
        <authorList>
            <consortium name="Ensembl"/>
        </authorList>
    </citation>
    <scope>IDENTIFICATION</scope>
</reference>
<evidence type="ECO:0000259" key="9">
    <source>
        <dbReference type="PROSITE" id="PS01208"/>
    </source>
</evidence>
<keyword evidence="8" id="KW-1133">Transmembrane helix</keyword>
<dbReference type="Pfam" id="PF23334">
    <property type="entry name" value="VWC2L_2nd"/>
    <property type="match status" value="1"/>
</dbReference>
<dbReference type="SUPFAM" id="SSF57603">
    <property type="entry name" value="FnI-like domain"/>
    <property type="match status" value="1"/>
</dbReference>
<dbReference type="PANTHER" id="PTHR46252">
    <property type="entry name" value="BRORIN FAMILY MEMBER"/>
    <property type="match status" value="1"/>
</dbReference>
<keyword evidence="5" id="KW-0770">Synapse</keyword>
<dbReference type="InterPro" id="IPR001007">
    <property type="entry name" value="VWF_dom"/>
</dbReference>
<dbReference type="GO" id="GO:0005615">
    <property type="term" value="C:extracellular space"/>
    <property type="evidence" value="ECO:0007669"/>
    <property type="project" value="TreeGrafter"/>
</dbReference>
<evidence type="ECO:0000256" key="8">
    <source>
        <dbReference type="SAM" id="Phobius"/>
    </source>
</evidence>
<dbReference type="SMART" id="SM00214">
    <property type="entry name" value="VWC"/>
    <property type="match status" value="2"/>
</dbReference>
<keyword evidence="4" id="KW-0677">Repeat</keyword>
<dbReference type="OMA" id="WENQANC"/>
<reference evidence="10" key="1">
    <citation type="submission" date="2025-08" db="UniProtKB">
        <authorList>
            <consortium name="Ensembl"/>
        </authorList>
    </citation>
    <scope>IDENTIFICATION</scope>
</reference>
<keyword evidence="8" id="KW-0812">Transmembrane</keyword>
<dbReference type="GO" id="GO:0030514">
    <property type="term" value="P:negative regulation of BMP signaling pathway"/>
    <property type="evidence" value="ECO:0007669"/>
    <property type="project" value="TreeGrafter"/>
</dbReference>
<feature type="transmembrane region" description="Helical" evidence="8">
    <location>
        <begin position="12"/>
        <end position="36"/>
    </location>
</feature>
<keyword evidence="11" id="KW-1185">Reference proteome</keyword>
<feature type="region of interest" description="Disordered" evidence="7">
    <location>
        <begin position="82"/>
        <end position="142"/>
    </location>
</feature>
<evidence type="ECO:0000256" key="4">
    <source>
        <dbReference type="ARBA" id="ARBA00022737"/>
    </source>
</evidence>
<evidence type="ECO:0000256" key="5">
    <source>
        <dbReference type="ARBA" id="ARBA00023018"/>
    </source>
</evidence>
<evidence type="ECO:0000256" key="3">
    <source>
        <dbReference type="ARBA" id="ARBA00022729"/>
    </source>
</evidence>
<dbReference type="Pfam" id="PF23333">
    <property type="entry name" value="VWC2L_1st"/>
    <property type="match status" value="1"/>
</dbReference>
<name>A0A8C4QTL7_EPTBU</name>
<keyword evidence="2" id="KW-0964">Secreted</keyword>
<comment type="subcellular location">
    <subcellularLocation>
        <location evidence="1">Secreted</location>
    </subcellularLocation>
    <subcellularLocation>
        <location evidence="6">Synapse</location>
    </subcellularLocation>
</comment>
<dbReference type="Ensembl" id="ENSEBUT00000020919.1">
    <property type="protein sequence ID" value="ENSEBUP00000020341.1"/>
    <property type="gene ID" value="ENSEBUG00000012619.1"/>
</dbReference>
<dbReference type="Pfam" id="PF23331">
    <property type="entry name" value="VWC2L_C"/>
    <property type="match status" value="1"/>
</dbReference>
<evidence type="ECO:0000313" key="10">
    <source>
        <dbReference type="Ensembl" id="ENSEBUP00000020341.1"/>
    </source>
</evidence>
<protein>
    <recommendedName>
        <fullName evidence="9">VWFC domain-containing protein</fullName>
    </recommendedName>
</protein>
<evidence type="ECO:0000256" key="2">
    <source>
        <dbReference type="ARBA" id="ARBA00022525"/>
    </source>
</evidence>
<feature type="domain" description="VWFC" evidence="9">
    <location>
        <begin position="234"/>
        <end position="271"/>
    </location>
</feature>
<evidence type="ECO:0000256" key="1">
    <source>
        <dbReference type="ARBA" id="ARBA00004613"/>
    </source>
</evidence>
<evidence type="ECO:0000256" key="6">
    <source>
        <dbReference type="ARBA" id="ARBA00034103"/>
    </source>
</evidence>
<accession>A0A8C4QTL7</accession>
<keyword evidence="8" id="KW-0472">Membrane</keyword>
<dbReference type="Gene3D" id="6.20.200.20">
    <property type="match status" value="1"/>
</dbReference>
<dbReference type="PANTHER" id="PTHR46252:SF3">
    <property type="entry name" value="KIELIN_CHORDIN-LIKE PROTEIN"/>
    <property type="match status" value="1"/>
</dbReference>
<keyword evidence="3" id="KW-0732">Signal</keyword>
<evidence type="ECO:0000256" key="7">
    <source>
        <dbReference type="SAM" id="MobiDB-lite"/>
    </source>
</evidence>
<dbReference type="InterPro" id="IPR057856">
    <property type="entry name" value="VWC2L_C"/>
</dbReference>
<dbReference type="PROSITE" id="PS01208">
    <property type="entry name" value="VWFC_1"/>
    <property type="match status" value="1"/>
</dbReference>
<proteinExistence type="predicted"/>
<feature type="compositionally biased region" description="Basic and acidic residues" evidence="7">
    <location>
        <begin position="129"/>
        <end position="142"/>
    </location>
</feature>
<sequence>MASAGPGACPLVFIGLLLLAPLLCGLAAILVLTLGLGYPRTPVPYPGHATFMSSRPPPIHATPVPDPQLELRGLLLGRKMDPLTSAGKTTGPDFVRAPPFDAIGQNTKNDSDGIGGDGTTDGGDDPNDSSEHPEDVDHDYGGSRESRVCLDLNGRVHAAGERFSPSTRTNACPCVCTARGPVCGRPACPRLPARCSRVRHRGCCPQCRAFRTHCRHGVRRYALLQEFRVSLSPCESCVCGADGEVHCTVSACPIPPCVNPVYDAHRCCPICNNGPNCYAGSLVIPAGSDVAVNCSVCRCQQEGEWWRWENQANCTQLLC</sequence>
<dbReference type="AlphaFoldDB" id="A0A8C4QTL7"/>
<organism evidence="10 11">
    <name type="scientific">Eptatretus burgeri</name>
    <name type="common">Inshore hagfish</name>
    <dbReference type="NCBI Taxonomy" id="7764"/>
    <lineage>
        <taxon>Eukaryota</taxon>
        <taxon>Metazoa</taxon>
        <taxon>Chordata</taxon>
        <taxon>Craniata</taxon>
        <taxon>Vertebrata</taxon>
        <taxon>Cyclostomata</taxon>
        <taxon>Myxini</taxon>
        <taxon>Myxiniformes</taxon>
        <taxon>Myxinidae</taxon>
        <taxon>Eptatretinae</taxon>
        <taxon>Eptatretus</taxon>
    </lineage>
</organism>